<evidence type="ECO:0000256" key="3">
    <source>
        <dbReference type="ARBA" id="ARBA00022676"/>
    </source>
</evidence>
<comment type="pathway">
    <text evidence="1">Pigment biosynthesis; anthocyanin biosynthesis.</text>
</comment>
<name>A0ABD1UG56_9LAMI</name>
<dbReference type="Proteomes" id="UP001604336">
    <property type="component" value="Unassembled WGS sequence"/>
</dbReference>
<dbReference type="InterPro" id="IPR050481">
    <property type="entry name" value="UDP-glycosyltransf_plant"/>
</dbReference>
<protein>
    <submittedName>
        <fullName evidence="5">UDP-glycosyltransferase 79B6</fullName>
    </submittedName>
</protein>
<dbReference type="PANTHER" id="PTHR48049">
    <property type="entry name" value="GLYCOSYLTRANSFERASE"/>
    <property type="match status" value="1"/>
</dbReference>
<dbReference type="PANTHER" id="PTHR48049:SF91">
    <property type="entry name" value="UDP-GLYCOSYLTRANSFERASE 79B7-RELATED"/>
    <property type="match status" value="1"/>
</dbReference>
<evidence type="ECO:0000313" key="5">
    <source>
        <dbReference type="EMBL" id="KAL2523550.1"/>
    </source>
</evidence>
<dbReference type="Pfam" id="PF00201">
    <property type="entry name" value="UDPGT"/>
    <property type="match status" value="1"/>
</dbReference>
<dbReference type="SUPFAM" id="SSF53756">
    <property type="entry name" value="UDP-Glycosyltransferase/glycogen phosphorylase"/>
    <property type="match status" value="1"/>
</dbReference>
<dbReference type="Gene3D" id="3.40.50.2000">
    <property type="entry name" value="Glycogen Phosphorylase B"/>
    <property type="match status" value="2"/>
</dbReference>
<comment type="similarity">
    <text evidence="2">Belongs to the UDP-glycosyltransferase family.</text>
</comment>
<proteinExistence type="inferred from homology"/>
<evidence type="ECO:0000256" key="4">
    <source>
        <dbReference type="ARBA" id="ARBA00022679"/>
    </source>
</evidence>
<evidence type="ECO:0000313" key="6">
    <source>
        <dbReference type="Proteomes" id="UP001604336"/>
    </source>
</evidence>
<keyword evidence="3" id="KW-0328">Glycosyltransferase</keyword>
<dbReference type="FunFam" id="3.40.50.2000:FF:000087">
    <property type="entry name" value="Glycosyltransferase"/>
    <property type="match status" value="1"/>
</dbReference>
<organism evidence="5 6">
    <name type="scientific">Abeliophyllum distichum</name>
    <dbReference type="NCBI Taxonomy" id="126358"/>
    <lineage>
        <taxon>Eukaryota</taxon>
        <taxon>Viridiplantae</taxon>
        <taxon>Streptophyta</taxon>
        <taxon>Embryophyta</taxon>
        <taxon>Tracheophyta</taxon>
        <taxon>Spermatophyta</taxon>
        <taxon>Magnoliopsida</taxon>
        <taxon>eudicotyledons</taxon>
        <taxon>Gunneridae</taxon>
        <taxon>Pentapetalae</taxon>
        <taxon>asterids</taxon>
        <taxon>lamiids</taxon>
        <taxon>Lamiales</taxon>
        <taxon>Oleaceae</taxon>
        <taxon>Forsythieae</taxon>
        <taxon>Abeliophyllum</taxon>
    </lineage>
</organism>
<dbReference type="EMBL" id="JBFOLK010000003">
    <property type="protein sequence ID" value="KAL2523550.1"/>
    <property type="molecule type" value="Genomic_DNA"/>
</dbReference>
<accession>A0ABD1UG56</accession>
<reference evidence="6" key="1">
    <citation type="submission" date="2024-07" db="EMBL/GenBank/DDBJ databases">
        <title>Two chromosome-level genome assemblies of Korean endemic species Abeliophyllum distichum and Forsythia ovata (Oleaceae).</title>
        <authorList>
            <person name="Jang H."/>
        </authorList>
    </citation>
    <scope>NUCLEOTIDE SEQUENCE [LARGE SCALE GENOMIC DNA]</scope>
</reference>
<evidence type="ECO:0000256" key="2">
    <source>
        <dbReference type="ARBA" id="ARBA00009995"/>
    </source>
</evidence>
<dbReference type="AlphaFoldDB" id="A0ABD1UG56"/>
<dbReference type="GO" id="GO:0016757">
    <property type="term" value="F:glycosyltransferase activity"/>
    <property type="evidence" value="ECO:0007669"/>
    <property type="project" value="UniProtKB-KW"/>
</dbReference>
<gene>
    <name evidence="5" type="ORF">Adt_08604</name>
</gene>
<dbReference type="InterPro" id="IPR002213">
    <property type="entry name" value="UDP_glucos_trans"/>
</dbReference>
<keyword evidence="6" id="KW-1185">Reference proteome</keyword>
<keyword evidence="4" id="KW-0808">Transferase</keyword>
<dbReference type="FunFam" id="3.40.50.2000:FF:000037">
    <property type="entry name" value="Glycosyltransferase"/>
    <property type="match status" value="1"/>
</dbReference>
<evidence type="ECO:0000256" key="1">
    <source>
        <dbReference type="ARBA" id="ARBA00004935"/>
    </source>
</evidence>
<dbReference type="CDD" id="cd03784">
    <property type="entry name" value="GT1_Gtf-like"/>
    <property type="match status" value="1"/>
</dbReference>
<dbReference type="GO" id="GO:0009718">
    <property type="term" value="P:anthocyanin-containing compound biosynthetic process"/>
    <property type="evidence" value="ECO:0007669"/>
    <property type="project" value="UniProtKB-ARBA"/>
</dbReference>
<comment type="caution">
    <text evidence="5">The sequence shown here is derived from an EMBL/GenBank/DDBJ whole genome shotgun (WGS) entry which is preliminary data.</text>
</comment>
<sequence length="518" mass="57098">MAQSKLHIAMFPWFAFGHMTPFLHLSNELAQRGHQISFLLPKKAQIQLQNANLHPNLITFYALSVPHVEGLPPGAETASEIPIFLNSSLAAAMDLMRDQVKDKIHQLKPDFVFYDSAHWIPELASEIGIKTVCYNVVCAASIAIALVPARKPGKDRSVSDEELMEPPAGYPSSSVVLRKHDARSLSFIFTEFGDGITFYERVTTAMRNCDAISIRTCRELEGPLCDYIGNQYGKPMLLTGPVLPEPTKAPLEHRWAEFLNSFEPGTVVFCAFGSQIILEKQQFQELVLGLELTGMPFLIALKPPFGCTTIEEALPEGFEDMIRGRGIVHGGMVQQPLILNHTSIGCFVSHCGFGSMWESLMSACQIVLVPHLGDQILNTRLLAEELKTAVEVVRHENGWFTKEDLCKAIKSVMDKDRMLEASSYMFKELDGVLTVSKGATCDNESDKKQWLVHIARTKVSKTVHGTEGTLDHINSDLWGPSPVATHCGGSTKATLQAVVALSTTKAEFVATTKEGNES</sequence>